<dbReference type="STRING" id="1213857.A0A484FPV9"/>
<dbReference type="Pfam" id="PF01248">
    <property type="entry name" value="Ribosomal_L7Ae"/>
    <property type="match status" value="1"/>
</dbReference>
<comment type="caution">
    <text evidence="4">The sequence shown here is derived from an EMBL/GenBank/DDBJ whole genome shotgun (WGS) entry which is preliminary data.</text>
</comment>
<reference evidence="5" key="2">
    <citation type="journal article" date="2019" name="Mol. Plant Microbe Interact.">
        <title>Genome sequence resources for four phytopathogenic fungi from the Colletotrichum orbiculare species complex.</title>
        <authorList>
            <person name="Gan P."/>
            <person name="Tsushima A."/>
            <person name="Narusaka M."/>
            <person name="Narusaka Y."/>
            <person name="Takano Y."/>
            <person name="Kubo Y."/>
            <person name="Shirasu K."/>
        </authorList>
    </citation>
    <scope>GENOME REANNOTATION</scope>
    <source>
        <strain evidence="5">104-T / ATCC 96160 / CBS 514.97 / LARS 414 / MAFF 240422</strain>
    </source>
</reference>
<gene>
    <name evidence="4" type="ORF">Cob_v006784</name>
</gene>
<dbReference type="SUPFAM" id="SSF55315">
    <property type="entry name" value="L30e-like"/>
    <property type="match status" value="1"/>
</dbReference>
<dbReference type="InterPro" id="IPR029064">
    <property type="entry name" value="Ribosomal_eL30-like_sf"/>
</dbReference>
<dbReference type="PANTHER" id="PTHR11449">
    <property type="entry name" value="RIBOSOMAL PROTEIN L30"/>
    <property type="match status" value="1"/>
</dbReference>
<dbReference type="GO" id="GO:1990904">
    <property type="term" value="C:ribonucleoprotein complex"/>
    <property type="evidence" value="ECO:0007669"/>
    <property type="project" value="UniProtKB-KW"/>
</dbReference>
<organism evidence="4 5">
    <name type="scientific">Colletotrichum orbiculare (strain 104-T / ATCC 96160 / CBS 514.97 / LARS 414 / MAFF 240422)</name>
    <name type="common">Cucumber anthracnose fungus</name>
    <name type="synonym">Colletotrichum lagenarium</name>
    <dbReference type="NCBI Taxonomy" id="1213857"/>
    <lineage>
        <taxon>Eukaryota</taxon>
        <taxon>Fungi</taxon>
        <taxon>Dikarya</taxon>
        <taxon>Ascomycota</taxon>
        <taxon>Pezizomycotina</taxon>
        <taxon>Sordariomycetes</taxon>
        <taxon>Hypocreomycetidae</taxon>
        <taxon>Glomerellales</taxon>
        <taxon>Glomerellaceae</taxon>
        <taxon>Colletotrichum</taxon>
        <taxon>Colletotrichum orbiculare species complex</taxon>
    </lineage>
</organism>
<evidence type="ECO:0000256" key="1">
    <source>
        <dbReference type="ARBA" id="ARBA00022980"/>
    </source>
</evidence>
<evidence type="ECO:0000313" key="4">
    <source>
        <dbReference type="EMBL" id="TDZ20330.1"/>
    </source>
</evidence>
<name>A0A484FPV9_COLOR</name>
<dbReference type="AlphaFoldDB" id="A0A484FPV9"/>
<proteinExistence type="predicted"/>
<feature type="domain" description="Ribosomal protein eL8/eL30/eS12/Gadd45" evidence="3">
    <location>
        <begin position="1"/>
        <end position="50"/>
    </location>
</feature>
<accession>A0A484FPV9</accession>
<dbReference type="EMBL" id="AMCV02000017">
    <property type="protein sequence ID" value="TDZ20330.1"/>
    <property type="molecule type" value="Genomic_DNA"/>
</dbReference>
<evidence type="ECO:0000313" key="5">
    <source>
        <dbReference type="Proteomes" id="UP000014480"/>
    </source>
</evidence>
<dbReference type="OrthoDB" id="1928736at2759"/>
<keyword evidence="1 4" id="KW-0689">Ribosomal protein</keyword>
<dbReference type="Gene3D" id="3.30.1330.30">
    <property type="match status" value="1"/>
</dbReference>
<dbReference type="InterPro" id="IPR039109">
    <property type="entry name" value="Ribosomal_eL30-like"/>
</dbReference>
<dbReference type="GO" id="GO:0005840">
    <property type="term" value="C:ribosome"/>
    <property type="evidence" value="ECO:0007669"/>
    <property type="project" value="UniProtKB-KW"/>
</dbReference>
<dbReference type="Proteomes" id="UP000014480">
    <property type="component" value="Unassembled WGS sequence"/>
</dbReference>
<keyword evidence="5" id="KW-1185">Reference proteome</keyword>
<sequence>MGYSTSRKALRSGKAKLVLISAKTPPLRRSELENFAMLSKAPVHHFNGTNNPGSCEACFRHVEDKNGPPTPDQSGTMHLSRLGGCSNYCWPKTDVLLAVKPKGLSLRFCYKNCCINTCLK</sequence>
<dbReference type="GO" id="GO:0003723">
    <property type="term" value="F:RNA binding"/>
    <property type="evidence" value="ECO:0007669"/>
    <property type="project" value="InterPro"/>
</dbReference>
<dbReference type="InterPro" id="IPR004038">
    <property type="entry name" value="Ribosomal_eL8/eL30/eS12/Gad45"/>
</dbReference>
<reference evidence="5" key="1">
    <citation type="journal article" date="2013" name="New Phytol.">
        <title>Comparative genomic and transcriptomic analyses reveal the hemibiotrophic stage shift of Colletotrichum fungi.</title>
        <authorList>
            <person name="Gan P."/>
            <person name="Ikeda K."/>
            <person name="Irieda H."/>
            <person name="Narusaka M."/>
            <person name="O'Connell R.J."/>
            <person name="Narusaka Y."/>
            <person name="Takano Y."/>
            <person name="Kubo Y."/>
            <person name="Shirasu K."/>
        </authorList>
    </citation>
    <scope>NUCLEOTIDE SEQUENCE [LARGE SCALE GENOMIC DNA]</scope>
    <source>
        <strain evidence="5">104-T / ATCC 96160 / CBS 514.97 / LARS 414 / MAFF 240422</strain>
    </source>
</reference>
<protein>
    <submittedName>
        <fullName evidence="4">60S ribosomal protein L30</fullName>
    </submittedName>
</protein>
<keyword evidence="2" id="KW-0687">Ribonucleoprotein</keyword>
<evidence type="ECO:0000259" key="3">
    <source>
        <dbReference type="Pfam" id="PF01248"/>
    </source>
</evidence>
<evidence type="ECO:0000256" key="2">
    <source>
        <dbReference type="ARBA" id="ARBA00023274"/>
    </source>
</evidence>